<sequence length="503" mass="55320">MYYACELVSEHPACLYTAAAHTYRQTLELKMIQRTLALVIGIFIGFILVHVASVFVWFLVNYATPGVLVCRANAGQVGWRVERAQRCTFDLLDILPWRFYVPLMRDLCTKYYFSVGYREDFSHFPGSSRLYIHSAPFPKNTFAGVHNIRRVKVRLGIMDGAIRPFHYTVLIDRQASQDGMHQPEDILRNQNFGTSYTCLYGNVVAIKNEVLPLSNGPPRPYEEAVCVVNATMEDTGIIKDVLEVLIEEQTIGWLAMPEEAIWVEVDVRRPGRTPNSHSGGPPPSPQVPPDSSYDSRLSDVDGTEAHMPTASEHPPACPGAPSVGQPARGSSHGAPSHTVQRRGTVPAEYLWSNRVLEEQRGERPTSRASRAPPGRGSPPAHYLWATRVLEESSRILEGSSRGGQRGGRPISRASQASSSHLRGRGRLFGSIGRERHVRIQAPGVVTQPQAQGDQPAQLPDVSLPIVSNEEENILEGGATAPTPSRAPSSDESTGSGEIEYLST</sequence>
<protein>
    <submittedName>
        <fullName evidence="3">Uncharacterized protein</fullName>
    </submittedName>
</protein>
<gene>
    <name evidence="3" type="ORF">PLEOSDRAFT_171855</name>
</gene>
<dbReference type="InParanoid" id="A0A067NC85"/>
<evidence type="ECO:0000313" key="3">
    <source>
        <dbReference type="EMBL" id="KDQ25653.1"/>
    </source>
</evidence>
<dbReference type="VEuPathDB" id="FungiDB:PLEOSDRAFT_171855"/>
<reference evidence="4" key="1">
    <citation type="journal article" date="2014" name="Proc. Natl. Acad. Sci. U.S.A.">
        <title>Extensive sampling of basidiomycete genomes demonstrates inadequacy of the white-rot/brown-rot paradigm for wood decay fungi.</title>
        <authorList>
            <person name="Riley R."/>
            <person name="Salamov A.A."/>
            <person name="Brown D.W."/>
            <person name="Nagy L.G."/>
            <person name="Floudas D."/>
            <person name="Held B.W."/>
            <person name="Levasseur A."/>
            <person name="Lombard V."/>
            <person name="Morin E."/>
            <person name="Otillar R."/>
            <person name="Lindquist E.A."/>
            <person name="Sun H."/>
            <person name="LaButti K.M."/>
            <person name="Schmutz J."/>
            <person name="Jabbour D."/>
            <person name="Luo H."/>
            <person name="Baker S.E."/>
            <person name="Pisabarro A.G."/>
            <person name="Walton J.D."/>
            <person name="Blanchette R.A."/>
            <person name="Henrissat B."/>
            <person name="Martin F."/>
            <person name="Cullen D."/>
            <person name="Hibbett D.S."/>
            <person name="Grigoriev I.V."/>
        </authorList>
    </citation>
    <scope>NUCLEOTIDE SEQUENCE [LARGE SCALE GENOMIC DNA]</scope>
    <source>
        <strain evidence="4">PC15</strain>
    </source>
</reference>
<dbReference type="Proteomes" id="UP000027073">
    <property type="component" value="Unassembled WGS sequence"/>
</dbReference>
<evidence type="ECO:0000256" key="1">
    <source>
        <dbReference type="SAM" id="MobiDB-lite"/>
    </source>
</evidence>
<feature type="region of interest" description="Disordered" evidence="1">
    <location>
        <begin position="394"/>
        <end position="503"/>
    </location>
</feature>
<dbReference type="HOGENOM" id="CLU_571226_0_0_1"/>
<feature type="region of interest" description="Disordered" evidence="1">
    <location>
        <begin position="272"/>
        <end position="380"/>
    </location>
</feature>
<feature type="transmembrane region" description="Helical" evidence="2">
    <location>
        <begin position="36"/>
        <end position="60"/>
    </location>
</feature>
<keyword evidence="2" id="KW-0472">Membrane</keyword>
<evidence type="ECO:0000313" key="4">
    <source>
        <dbReference type="Proteomes" id="UP000027073"/>
    </source>
</evidence>
<feature type="compositionally biased region" description="Polar residues" evidence="1">
    <location>
        <begin position="481"/>
        <end position="503"/>
    </location>
</feature>
<keyword evidence="2" id="KW-0812">Transmembrane</keyword>
<proteinExistence type="predicted"/>
<dbReference type="EMBL" id="KL198010">
    <property type="protein sequence ID" value="KDQ25653.1"/>
    <property type="molecule type" value="Genomic_DNA"/>
</dbReference>
<accession>A0A067NC85</accession>
<evidence type="ECO:0000256" key="2">
    <source>
        <dbReference type="SAM" id="Phobius"/>
    </source>
</evidence>
<feature type="compositionally biased region" description="Basic and acidic residues" evidence="1">
    <location>
        <begin position="355"/>
        <end position="365"/>
    </location>
</feature>
<keyword evidence="2" id="KW-1133">Transmembrane helix</keyword>
<name>A0A067NC85_PLEO1</name>
<organism evidence="3 4">
    <name type="scientific">Pleurotus ostreatus (strain PC15)</name>
    <name type="common">Oyster mushroom</name>
    <dbReference type="NCBI Taxonomy" id="1137138"/>
    <lineage>
        <taxon>Eukaryota</taxon>
        <taxon>Fungi</taxon>
        <taxon>Dikarya</taxon>
        <taxon>Basidiomycota</taxon>
        <taxon>Agaricomycotina</taxon>
        <taxon>Agaricomycetes</taxon>
        <taxon>Agaricomycetidae</taxon>
        <taxon>Agaricales</taxon>
        <taxon>Pleurotineae</taxon>
        <taxon>Pleurotaceae</taxon>
        <taxon>Pleurotus</taxon>
    </lineage>
</organism>
<dbReference type="AlphaFoldDB" id="A0A067NC85"/>